<dbReference type="InterPro" id="IPR002129">
    <property type="entry name" value="PyrdxlP-dep_de-COase"/>
</dbReference>
<comment type="cofactor">
    <cofactor evidence="1 6">
        <name>pyridoxal 5'-phosphate</name>
        <dbReference type="ChEBI" id="CHEBI:597326"/>
    </cofactor>
</comment>
<evidence type="ECO:0000256" key="2">
    <source>
        <dbReference type="ARBA" id="ARBA00009533"/>
    </source>
</evidence>
<evidence type="ECO:0000256" key="3">
    <source>
        <dbReference type="ARBA" id="ARBA00022793"/>
    </source>
</evidence>
<evidence type="ECO:0000256" key="4">
    <source>
        <dbReference type="ARBA" id="ARBA00022898"/>
    </source>
</evidence>
<dbReference type="InterPro" id="IPR015424">
    <property type="entry name" value="PyrdxlP-dep_Trfase"/>
</dbReference>
<dbReference type="RefSeq" id="WP_378800125.1">
    <property type="nucleotide sequence ID" value="NZ_JBHUER010000010.1"/>
</dbReference>
<protein>
    <submittedName>
        <fullName evidence="7">Pyridoxal phosphate-dependent decarboxylase family protein</fullName>
    </submittedName>
</protein>
<sequence length="478" mass="50487">MFDRPQRPELSPTALDEALALVASEMRRRVAGRSDEPVRRDRSQDLIARLAGGGLPATGQSLGEAAADLVALLDQRARTDHPRFFAFIPSPVSPASWIGEALTAIANPHAGAWPQAEGPAAVEAALVRWFADAAGLPDDAGGLFVSGGSMANLTALVAARDATLGDDDRHLGVAYISSETHSSVAKALRISGVAGSRIRRAPVDADLRMDAGALVGMIAADRRAGLKPFAVVATAGSTNCGAIDPLHDIADVCAAERLWLHVDGAYGASIALCPERRALLAGLERADSLSWDAHKWLFQTYGCGLVLVRDRARLFDSFHAGPDYLRDATPDDGATNFWDLGPELTRPARALKLWMTLRVMGLDAVAGAIGHGFRLAEAAERALRATPDWMVATPAQCAIVTFRFAPAGLDDAGADAVTEAAARRLLAEGYAAVGATRIGGRVALRICAIHPETTVADIEETVRRLDACARQELAALRP</sequence>
<comment type="similarity">
    <text evidence="2 6">Belongs to the group II decarboxylase family.</text>
</comment>
<keyword evidence="4 6" id="KW-0663">Pyridoxal phosphate</keyword>
<evidence type="ECO:0000313" key="7">
    <source>
        <dbReference type="EMBL" id="MFD1704041.1"/>
    </source>
</evidence>
<evidence type="ECO:0000313" key="8">
    <source>
        <dbReference type="Proteomes" id="UP001597308"/>
    </source>
</evidence>
<dbReference type="InterPro" id="IPR015421">
    <property type="entry name" value="PyrdxlP-dep_Trfase_major"/>
</dbReference>
<keyword evidence="5 6" id="KW-0456">Lyase</keyword>
<evidence type="ECO:0000256" key="5">
    <source>
        <dbReference type="ARBA" id="ARBA00023239"/>
    </source>
</evidence>
<dbReference type="Gene3D" id="3.40.640.10">
    <property type="entry name" value="Type I PLP-dependent aspartate aminotransferase-like (Major domain)"/>
    <property type="match status" value="1"/>
</dbReference>
<keyword evidence="8" id="KW-1185">Reference proteome</keyword>
<dbReference type="InterPro" id="IPR021115">
    <property type="entry name" value="Pyridoxal-P_BS"/>
</dbReference>
<evidence type="ECO:0000256" key="6">
    <source>
        <dbReference type="RuleBase" id="RU000382"/>
    </source>
</evidence>
<reference evidence="8" key="1">
    <citation type="journal article" date="2019" name="Int. J. Syst. Evol. Microbiol.">
        <title>The Global Catalogue of Microorganisms (GCM) 10K type strain sequencing project: providing services to taxonomists for standard genome sequencing and annotation.</title>
        <authorList>
            <consortium name="The Broad Institute Genomics Platform"/>
            <consortium name="The Broad Institute Genome Sequencing Center for Infectious Disease"/>
            <person name="Wu L."/>
            <person name="Ma J."/>
        </authorList>
    </citation>
    <scope>NUCLEOTIDE SEQUENCE [LARGE SCALE GENOMIC DNA]</scope>
    <source>
        <strain evidence="8">KCTC 23707</strain>
    </source>
</reference>
<keyword evidence="3" id="KW-0210">Decarboxylase</keyword>
<dbReference type="InterPro" id="IPR010977">
    <property type="entry name" value="Aromatic_deC"/>
</dbReference>
<dbReference type="Gene3D" id="3.90.1150.10">
    <property type="entry name" value="Aspartate Aminotransferase, domain 1"/>
    <property type="match status" value="1"/>
</dbReference>
<dbReference type="EMBL" id="JBHUER010000010">
    <property type="protein sequence ID" value="MFD1704041.1"/>
    <property type="molecule type" value="Genomic_DNA"/>
</dbReference>
<dbReference type="PROSITE" id="PS00392">
    <property type="entry name" value="DDC_GAD_HDC_YDC"/>
    <property type="match status" value="1"/>
</dbReference>
<dbReference type="InterPro" id="IPR015422">
    <property type="entry name" value="PyrdxlP-dep_Trfase_small"/>
</dbReference>
<proteinExistence type="inferred from homology"/>
<comment type="caution">
    <text evidence="7">The sequence shown here is derived from an EMBL/GenBank/DDBJ whole genome shotgun (WGS) entry which is preliminary data.</text>
</comment>
<dbReference type="PANTHER" id="PTHR11999">
    <property type="entry name" value="GROUP II PYRIDOXAL-5-PHOSPHATE DECARBOXYLASE"/>
    <property type="match status" value="1"/>
</dbReference>
<dbReference type="Pfam" id="PF00282">
    <property type="entry name" value="Pyridoxal_deC"/>
    <property type="match status" value="1"/>
</dbReference>
<dbReference type="SUPFAM" id="SSF53383">
    <property type="entry name" value="PLP-dependent transferases"/>
    <property type="match status" value="1"/>
</dbReference>
<organism evidence="7 8">
    <name type="scientific">Methylopila henanensis</name>
    <dbReference type="NCBI Taxonomy" id="873516"/>
    <lineage>
        <taxon>Bacteria</taxon>
        <taxon>Pseudomonadati</taxon>
        <taxon>Pseudomonadota</taxon>
        <taxon>Alphaproteobacteria</taxon>
        <taxon>Hyphomicrobiales</taxon>
        <taxon>Methylopilaceae</taxon>
        <taxon>Methylopila</taxon>
    </lineage>
</organism>
<name>A0ABW4K974_9HYPH</name>
<dbReference type="Proteomes" id="UP001597308">
    <property type="component" value="Unassembled WGS sequence"/>
</dbReference>
<accession>A0ABW4K974</accession>
<evidence type="ECO:0000256" key="1">
    <source>
        <dbReference type="ARBA" id="ARBA00001933"/>
    </source>
</evidence>
<gene>
    <name evidence="7" type="ORF">ACFSCV_13630</name>
</gene>
<dbReference type="PANTHER" id="PTHR11999:SF70">
    <property type="entry name" value="MIP05841P"/>
    <property type="match status" value="1"/>
</dbReference>